<dbReference type="SUPFAM" id="SSF55729">
    <property type="entry name" value="Acyl-CoA N-acyltransferases (Nat)"/>
    <property type="match status" value="1"/>
</dbReference>
<reference evidence="4 5" key="1">
    <citation type="submission" date="2018-10" db="EMBL/GenBank/DDBJ databases">
        <authorList>
            <person name="Li J."/>
        </authorList>
    </citation>
    <scope>NUCLEOTIDE SEQUENCE [LARGE SCALE GENOMIC DNA]</scope>
    <source>
        <strain evidence="4 5">ZD1-4</strain>
    </source>
</reference>
<dbReference type="PANTHER" id="PTHR43877:SF2">
    <property type="entry name" value="AMINOALKYLPHOSPHONATE N-ACETYLTRANSFERASE-RELATED"/>
    <property type="match status" value="1"/>
</dbReference>
<comment type="caution">
    <text evidence="4">The sequence shown here is derived from an EMBL/GenBank/DDBJ whole genome shotgun (WGS) entry which is preliminary data.</text>
</comment>
<gene>
    <name evidence="4" type="ORF">D9V28_10020</name>
</gene>
<dbReference type="PROSITE" id="PS51186">
    <property type="entry name" value="GNAT"/>
    <property type="match status" value="1"/>
</dbReference>
<keyword evidence="5" id="KW-1185">Reference proteome</keyword>
<keyword evidence="1 4" id="KW-0808">Transferase</keyword>
<evidence type="ECO:0000256" key="2">
    <source>
        <dbReference type="ARBA" id="ARBA00023315"/>
    </source>
</evidence>
<dbReference type="CDD" id="cd04301">
    <property type="entry name" value="NAT_SF"/>
    <property type="match status" value="1"/>
</dbReference>
<dbReference type="PANTHER" id="PTHR43877">
    <property type="entry name" value="AMINOALKYLPHOSPHONATE N-ACETYLTRANSFERASE-RELATED-RELATED"/>
    <property type="match status" value="1"/>
</dbReference>
<dbReference type="InterPro" id="IPR000182">
    <property type="entry name" value="GNAT_dom"/>
</dbReference>
<dbReference type="Pfam" id="PF00583">
    <property type="entry name" value="Acetyltransf_1"/>
    <property type="match status" value="1"/>
</dbReference>
<name>A0A3L7J2K3_9MICO</name>
<evidence type="ECO:0000313" key="5">
    <source>
        <dbReference type="Proteomes" id="UP000282460"/>
    </source>
</evidence>
<protein>
    <submittedName>
        <fullName evidence="4">GNAT family N-acetyltransferase</fullName>
    </submittedName>
</protein>
<evidence type="ECO:0000256" key="1">
    <source>
        <dbReference type="ARBA" id="ARBA00022679"/>
    </source>
</evidence>
<dbReference type="AlphaFoldDB" id="A0A3L7J2K3"/>
<proteinExistence type="predicted"/>
<dbReference type="Proteomes" id="UP000282460">
    <property type="component" value="Unassembled WGS sequence"/>
</dbReference>
<evidence type="ECO:0000313" key="4">
    <source>
        <dbReference type="EMBL" id="RLQ84505.1"/>
    </source>
</evidence>
<dbReference type="EMBL" id="RCWJ01000002">
    <property type="protein sequence ID" value="RLQ84505.1"/>
    <property type="molecule type" value="Genomic_DNA"/>
</dbReference>
<dbReference type="OrthoDB" id="3190820at2"/>
<organism evidence="4 5">
    <name type="scientific">Mycetocola zhadangensis</name>
    <dbReference type="NCBI Taxonomy" id="1164595"/>
    <lineage>
        <taxon>Bacteria</taxon>
        <taxon>Bacillati</taxon>
        <taxon>Actinomycetota</taxon>
        <taxon>Actinomycetes</taxon>
        <taxon>Micrococcales</taxon>
        <taxon>Microbacteriaceae</taxon>
        <taxon>Mycetocola</taxon>
    </lineage>
</organism>
<feature type="domain" description="N-acetyltransferase" evidence="3">
    <location>
        <begin position="10"/>
        <end position="153"/>
    </location>
</feature>
<sequence>MQQPAPALAIERRDYSHPDTRRLVEQLQNLYVRIYGGPDETPIDDSDFSPPHGAVAVGYVDGEPVAMGAWRRMSDGKAELKRMFVVDSFRGRGFSRAVLSWLEESAYEHGSTVMMLETNENHPSAIALYRSVGYRDVPHFGFYASNPMTVSLARVLRGPIGASS</sequence>
<dbReference type="RefSeq" id="WP_121659546.1">
    <property type="nucleotide sequence ID" value="NZ_BMEK01000002.1"/>
</dbReference>
<accession>A0A3L7J2K3</accession>
<dbReference type="GO" id="GO:0016747">
    <property type="term" value="F:acyltransferase activity, transferring groups other than amino-acyl groups"/>
    <property type="evidence" value="ECO:0007669"/>
    <property type="project" value="InterPro"/>
</dbReference>
<evidence type="ECO:0000259" key="3">
    <source>
        <dbReference type="PROSITE" id="PS51186"/>
    </source>
</evidence>
<dbReference type="InterPro" id="IPR016181">
    <property type="entry name" value="Acyl_CoA_acyltransferase"/>
</dbReference>
<keyword evidence="2" id="KW-0012">Acyltransferase</keyword>
<dbReference type="Gene3D" id="3.40.630.30">
    <property type="match status" value="1"/>
</dbReference>
<dbReference type="InterPro" id="IPR050832">
    <property type="entry name" value="Bact_Acetyltransf"/>
</dbReference>